<accession>A0A4Y2NAD7</accession>
<gene>
    <name evidence="1" type="ORF">AVEN_265664_1</name>
</gene>
<organism evidence="1 2">
    <name type="scientific">Araneus ventricosus</name>
    <name type="common">Orbweaver spider</name>
    <name type="synonym">Epeira ventricosa</name>
    <dbReference type="NCBI Taxonomy" id="182803"/>
    <lineage>
        <taxon>Eukaryota</taxon>
        <taxon>Metazoa</taxon>
        <taxon>Ecdysozoa</taxon>
        <taxon>Arthropoda</taxon>
        <taxon>Chelicerata</taxon>
        <taxon>Arachnida</taxon>
        <taxon>Araneae</taxon>
        <taxon>Araneomorphae</taxon>
        <taxon>Entelegynae</taxon>
        <taxon>Araneoidea</taxon>
        <taxon>Araneidae</taxon>
        <taxon>Araneus</taxon>
    </lineage>
</organism>
<dbReference type="EMBL" id="BGPR01008728">
    <property type="protein sequence ID" value="GBN35644.1"/>
    <property type="molecule type" value="Genomic_DNA"/>
</dbReference>
<protein>
    <submittedName>
        <fullName evidence="1">Uncharacterized protein</fullName>
    </submittedName>
</protein>
<proteinExistence type="predicted"/>
<evidence type="ECO:0000313" key="1">
    <source>
        <dbReference type="EMBL" id="GBN35644.1"/>
    </source>
</evidence>
<keyword evidence="2" id="KW-1185">Reference proteome</keyword>
<evidence type="ECO:0000313" key="2">
    <source>
        <dbReference type="Proteomes" id="UP000499080"/>
    </source>
</evidence>
<reference evidence="1 2" key="1">
    <citation type="journal article" date="2019" name="Sci. Rep.">
        <title>Orb-weaving spider Araneus ventricosus genome elucidates the spidroin gene catalogue.</title>
        <authorList>
            <person name="Kono N."/>
            <person name="Nakamura H."/>
            <person name="Ohtoshi R."/>
            <person name="Moran D.A.P."/>
            <person name="Shinohara A."/>
            <person name="Yoshida Y."/>
            <person name="Fujiwara M."/>
            <person name="Mori M."/>
            <person name="Tomita M."/>
            <person name="Arakawa K."/>
        </authorList>
    </citation>
    <scope>NUCLEOTIDE SEQUENCE [LARGE SCALE GENOMIC DNA]</scope>
</reference>
<dbReference type="Proteomes" id="UP000499080">
    <property type="component" value="Unassembled WGS sequence"/>
</dbReference>
<comment type="caution">
    <text evidence="1">The sequence shown here is derived from an EMBL/GenBank/DDBJ whole genome shotgun (WGS) entry which is preliminary data.</text>
</comment>
<dbReference type="AlphaFoldDB" id="A0A4Y2NAD7"/>
<name>A0A4Y2NAD7_ARAVE</name>
<sequence>MIAGFAYGRYATGCLSEYGERGLPVLTCNASVFCVHWSSDMGKGAYGQWRSEEKIILHQNEYRSSYDYEVIREEHLKLEKIVILDISQISHFRGDIPTLFLTAILE</sequence>